<dbReference type="PIRSF" id="PIRSF000429">
    <property type="entry name" value="Ac-CoA_Ac_transf"/>
    <property type="match status" value="1"/>
</dbReference>
<dbReference type="InterPro" id="IPR002155">
    <property type="entry name" value="Thiolase"/>
</dbReference>
<dbReference type="EC" id="2.3.1.9" evidence="2"/>
<dbReference type="Gene3D" id="3.40.47.10">
    <property type="match status" value="2"/>
</dbReference>
<gene>
    <name evidence="10" type="ORF">IQ10_02010</name>
</gene>
<feature type="domain" description="Thiolase N-terminal" evidence="8">
    <location>
        <begin position="5"/>
        <end position="262"/>
    </location>
</feature>
<feature type="active site" description="Proton acceptor" evidence="6">
    <location>
        <position position="379"/>
    </location>
</feature>
<dbReference type="NCBIfam" id="TIGR01930">
    <property type="entry name" value="AcCoA-C-Actrans"/>
    <property type="match status" value="1"/>
</dbReference>
<evidence type="ECO:0000259" key="9">
    <source>
        <dbReference type="Pfam" id="PF02803"/>
    </source>
</evidence>
<dbReference type="PANTHER" id="PTHR18919">
    <property type="entry name" value="ACETYL-COA C-ACYLTRANSFERASE"/>
    <property type="match status" value="1"/>
</dbReference>
<organism evidence="10 11">
    <name type="scientific">Halalkalibacter nanhaiisediminis</name>
    <dbReference type="NCBI Taxonomy" id="688079"/>
    <lineage>
        <taxon>Bacteria</taxon>
        <taxon>Bacillati</taxon>
        <taxon>Bacillota</taxon>
        <taxon>Bacilli</taxon>
        <taxon>Bacillales</taxon>
        <taxon>Bacillaceae</taxon>
        <taxon>Halalkalibacter</taxon>
    </lineage>
</organism>
<evidence type="ECO:0000256" key="7">
    <source>
        <dbReference type="RuleBase" id="RU003557"/>
    </source>
</evidence>
<keyword evidence="3 7" id="KW-0808">Transferase</keyword>
<dbReference type="PROSITE" id="PS00099">
    <property type="entry name" value="THIOLASE_3"/>
    <property type="match status" value="1"/>
</dbReference>
<dbReference type="Pfam" id="PF02803">
    <property type="entry name" value="Thiolase_C"/>
    <property type="match status" value="1"/>
</dbReference>
<dbReference type="Proteomes" id="UP000315711">
    <property type="component" value="Unassembled WGS sequence"/>
</dbReference>
<comment type="caution">
    <text evidence="10">The sequence shown here is derived from an EMBL/GenBank/DDBJ whole genome shotgun (WGS) entry which is preliminary data.</text>
</comment>
<dbReference type="GO" id="GO:0006635">
    <property type="term" value="P:fatty acid beta-oxidation"/>
    <property type="evidence" value="ECO:0007669"/>
    <property type="project" value="TreeGrafter"/>
</dbReference>
<dbReference type="InterPro" id="IPR020613">
    <property type="entry name" value="Thiolase_CS"/>
</dbReference>
<protein>
    <recommendedName>
        <fullName evidence="2">acetyl-CoA C-acetyltransferase</fullName>
        <ecNumber evidence="2">2.3.1.9</ecNumber>
    </recommendedName>
    <alternativeName>
        <fullName evidence="5">Acetoacetyl-CoA thiolase</fullName>
    </alternativeName>
</protein>
<evidence type="ECO:0000256" key="5">
    <source>
        <dbReference type="ARBA" id="ARBA00030755"/>
    </source>
</evidence>
<keyword evidence="11" id="KW-1185">Reference proteome</keyword>
<dbReference type="SUPFAM" id="SSF53901">
    <property type="entry name" value="Thiolase-like"/>
    <property type="match status" value="2"/>
</dbReference>
<evidence type="ECO:0000259" key="8">
    <source>
        <dbReference type="Pfam" id="PF00108"/>
    </source>
</evidence>
<feature type="domain" description="Thiolase C-terminal" evidence="9">
    <location>
        <begin position="271"/>
        <end position="391"/>
    </location>
</feature>
<dbReference type="FunFam" id="3.40.47.10:FF:000010">
    <property type="entry name" value="Acetyl-CoA acetyltransferase (Thiolase)"/>
    <property type="match status" value="1"/>
</dbReference>
<evidence type="ECO:0000256" key="1">
    <source>
        <dbReference type="ARBA" id="ARBA00010982"/>
    </source>
</evidence>
<dbReference type="InterPro" id="IPR020616">
    <property type="entry name" value="Thiolase_N"/>
</dbReference>
<feature type="active site" description="Proton acceptor" evidence="6">
    <location>
        <position position="349"/>
    </location>
</feature>
<evidence type="ECO:0000256" key="6">
    <source>
        <dbReference type="PIRSR" id="PIRSR000429-1"/>
    </source>
</evidence>
<evidence type="ECO:0000256" key="2">
    <source>
        <dbReference type="ARBA" id="ARBA00012705"/>
    </source>
</evidence>
<name>A0A562QHB0_9BACI</name>
<evidence type="ECO:0000313" key="10">
    <source>
        <dbReference type="EMBL" id="TWI56121.1"/>
    </source>
</evidence>
<evidence type="ECO:0000256" key="4">
    <source>
        <dbReference type="ARBA" id="ARBA00023315"/>
    </source>
</evidence>
<sequence length="395" mass="41999">MSHSYILDGARTAFTAFGGSFQTVKATELGTATAIEALKRSGVEVKDIDDVVYGNVIHSQTNAAYLARHIALNTGIPIETPALTVNRLCGSGMQAIVSAAQSIQLEQTNLALVGGAENMTMTPHSNFSSRFSGVKYGDFEFKDMLSCTLTDEHVGIGMGITAENLADKYEITRKEQDEFALLSQQRAQEAIETGIFSEEITPVEIATRKGKIIVSEDEHVKKDITLEQLSSLKPSFKKEGTVTAGNASGINDGAASLVIASEKEMQKRGQKPLAKVVSWGIAGVDPNIMGIGPVPAIRQALQRAALTLDQIDRIEINEAFAAQYLAVEKELGLNREKTNVHGGAIALGHPVGASGARIVLTLAYELKRMGLRYGVASLCIGGGQGIALVIENGNG</sequence>
<dbReference type="OrthoDB" id="9764892at2"/>
<dbReference type="PANTHER" id="PTHR18919:SF107">
    <property type="entry name" value="ACETYL-COA ACETYLTRANSFERASE, CYTOSOLIC"/>
    <property type="match status" value="1"/>
</dbReference>
<comment type="similarity">
    <text evidence="1 7">Belongs to the thiolase-like superfamily. Thiolase family.</text>
</comment>
<dbReference type="Pfam" id="PF00108">
    <property type="entry name" value="Thiolase_N"/>
    <property type="match status" value="1"/>
</dbReference>
<dbReference type="RefSeq" id="WP_144450308.1">
    <property type="nucleotide sequence ID" value="NZ_VLKZ01000005.1"/>
</dbReference>
<accession>A0A562QHB0</accession>
<evidence type="ECO:0000313" key="11">
    <source>
        <dbReference type="Proteomes" id="UP000315711"/>
    </source>
</evidence>
<feature type="active site" description="Acyl-thioester intermediate" evidence="6">
    <location>
        <position position="89"/>
    </location>
</feature>
<dbReference type="InterPro" id="IPR020610">
    <property type="entry name" value="Thiolase_AS"/>
</dbReference>
<dbReference type="AlphaFoldDB" id="A0A562QHB0"/>
<dbReference type="InterPro" id="IPR020615">
    <property type="entry name" value="Thiolase_acyl_enz_int_AS"/>
</dbReference>
<evidence type="ECO:0000256" key="3">
    <source>
        <dbReference type="ARBA" id="ARBA00022679"/>
    </source>
</evidence>
<dbReference type="PROSITE" id="PS00737">
    <property type="entry name" value="THIOLASE_2"/>
    <property type="match status" value="1"/>
</dbReference>
<dbReference type="CDD" id="cd00751">
    <property type="entry name" value="thiolase"/>
    <property type="match status" value="1"/>
</dbReference>
<proteinExistence type="inferred from homology"/>
<dbReference type="InterPro" id="IPR016039">
    <property type="entry name" value="Thiolase-like"/>
</dbReference>
<dbReference type="InterPro" id="IPR020617">
    <property type="entry name" value="Thiolase_C"/>
</dbReference>
<reference evidence="10 11" key="1">
    <citation type="journal article" date="2015" name="Stand. Genomic Sci.">
        <title>Genomic Encyclopedia of Bacterial and Archaeal Type Strains, Phase III: the genomes of soil and plant-associated and newly described type strains.</title>
        <authorList>
            <person name="Whitman W.B."/>
            <person name="Woyke T."/>
            <person name="Klenk H.P."/>
            <person name="Zhou Y."/>
            <person name="Lilburn T.G."/>
            <person name="Beck B.J."/>
            <person name="De Vos P."/>
            <person name="Vandamme P."/>
            <person name="Eisen J.A."/>
            <person name="Garrity G."/>
            <person name="Hugenholtz P."/>
            <person name="Kyrpides N.C."/>
        </authorList>
    </citation>
    <scope>NUCLEOTIDE SEQUENCE [LARGE SCALE GENOMIC DNA]</scope>
    <source>
        <strain evidence="10 11">CGMCC 1.10116</strain>
    </source>
</reference>
<dbReference type="GO" id="GO:0003985">
    <property type="term" value="F:acetyl-CoA C-acetyltransferase activity"/>
    <property type="evidence" value="ECO:0007669"/>
    <property type="project" value="UniProtKB-EC"/>
</dbReference>
<dbReference type="EMBL" id="VLKZ01000005">
    <property type="protein sequence ID" value="TWI56121.1"/>
    <property type="molecule type" value="Genomic_DNA"/>
</dbReference>
<dbReference type="PROSITE" id="PS00098">
    <property type="entry name" value="THIOLASE_1"/>
    <property type="match status" value="1"/>
</dbReference>
<keyword evidence="4 7" id="KW-0012">Acyltransferase</keyword>